<dbReference type="Proteomes" id="UP001359485">
    <property type="component" value="Unassembled WGS sequence"/>
</dbReference>
<comment type="caution">
    <text evidence="1">The sequence shown here is derived from an EMBL/GenBank/DDBJ whole genome shotgun (WGS) entry which is preliminary data.</text>
</comment>
<protein>
    <submittedName>
        <fullName evidence="1">Uncharacterized protein</fullName>
    </submittedName>
</protein>
<accession>A0ABR1AH15</accession>
<evidence type="ECO:0000313" key="2">
    <source>
        <dbReference type="Proteomes" id="UP001359485"/>
    </source>
</evidence>
<organism evidence="1 2">
    <name type="scientific">Polyplax serrata</name>
    <name type="common">Common mouse louse</name>
    <dbReference type="NCBI Taxonomy" id="468196"/>
    <lineage>
        <taxon>Eukaryota</taxon>
        <taxon>Metazoa</taxon>
        <taxon>Ecdysozoa</taxon>
        <taxon>Arthropoda</taxon>
        <taxon>Hexapoda</taxon>
        <taxon>Insecta</taxon>
        <taxon>Pterygota</taxon>
        <taxon>Neoptera</taxon>
        <taxon>Paraneoptera</taxon>
        <taxon>Psocodea</taxon>
        <taxon>Troctomorpha</taxon>
        <taxon>Phthiraptera</taxon>
        <taxon>Anoplura</taxon>
        <taxon>Polyplacidae</taxon>
        <taxon>Polyplax</taxon>
    </lineage>
</organism>
<reference evidence="1 2" key="1">
    <citation type="submission" date="2023-09" db="EMBL/GenBank/DDBJ databases">
        <title>Genomes of two closely related lineages of the louse Polyplax serrata with different host specificities.</title>
        <authorList>
            <person name="Martinu J."/>
            <person name="Tarabai H."/>
            <person name="Stefka J."/>
            <person name="Hypsa V."/>
        </authorList>
    </citation>
    <scope>NUCLEOTIDE SEQUENCE [LARGE SCALE GENOMIC DNA]</scope>
    <source>
        <strain evidence="1">98ZLc_SE</strain>
    </source>
</reference>
<proteinExistence type="predicted"/>
<keyword evidence="2" id="KW-1185">Reference proteome</keyword>
<evidence type="ECO:0000313" key="1">
    <source>
        <dbReference type="EMBL" id="KAK6619257.1"/>
    </source>
</evidence>
<dbReference type="EMBL" id="JAWJWF010000049">
    <property type="protein sequence ID" value="KAK6619257.1"/>
    <property type="molecule type" value="Genomic_DNA"/>
</dbReference>
<name>A0ABR1AH15_POLSC</name>
<gene>
    <name evidence="1" type="ORF">RUM44_003639</name>
</gene>
<sequence>MSSYAGVRPFNKIIGGREGSGAVGLKYGGRGTPMVMTVRDDSVLWLCQQTQQIPSIVEGIVWKRNVREENLAREKYTILESRGGNMLAVVSAPEEERQKRPRRKRTGEHVLASAFGDFGSL</sequence>